<proteinExistence type="predicted"/>
<sequence>MKDLPEELFEFAFIPAWDEKLDQLADLAEPENWEYQFTEADGRKPILANYLKHTYKRLAKEEKLELATNGLNVTFNTGLVTPAQEPIYALFNQNRNEGARQPWYFQRFVRRGSADLNSFDQLPEMAHYFDDPAVLVFDHRKDFRINVEHIISENKERFPKPYCDLDEYALVSLLEGVIKNARQRVRRNYKTAVPNFYRGKVQLMLPLCISNPSKADLALVIEDHNSFYRAATCLMLDWAYSNARLLAKPDKEWLQP</sequence>
<dbReference type="InterPro" id="IPR024437">
    <property type="entry name" value="DUF3825"/>
</dbReference>
<evidence type="ECO:0000259" key="1">
    <source>
        <dbReference type="Pfam" id="PF12873"/>
    </source>
</evidence>
<feature type="domain" description="DUF3825" evidence="1">
    <location>
        <begin position="24"/>
        <end position="253"/>
    </location>
</feature>
<evidence type="ECO:0000313" key="2">
    <source>
        <dbReference type="EMBL" id="MCW6055978.1"/>
    </source>
</evidence>
<protein>
    <submittedName>
        <fullName evidence="2">DUF3825 domain-containing protein</fullName>
    </submittedName>
</protein>
<keyword evidence="3" id="KW-1185">Reference proteome</keyword>
<dbReference type="EMBL" id="JAINZM010000009">
    <property type="protein sequence ID" value="MCW6055978.1"/>
    <property type="molecule type" value="Genomic_DNA"/>
</dbReference>
<organism evidence="2 3">
    <name type="scientific">Pseudomonas fragariae</name>
    <name type="common">ex Marin et al. 2024</name>
    <dbReference type="NCBI Taxonomy" id="3080056"/>
    <lineage>
        <taxon>Bacteria</taxon>
        <taxon>Pseudomonadati</taxon>
        <taxon>Pseudomonadota</taxon>
        <taxon>Gammaproteobacteria</taxon>
        <taxon>Pseudomonadales</taxon>
        <taxon>Pseudomonadaceae</taxon>
        <taxon>Pseudomonas</taxon>
    </lineage>
</organism>
<comment type="caution">
    <text evidence="2">The sequence shown here is derived from an EMBL/GenBank/DDBJ whole genome shotgun (WGS) entry which is preliminary data.</text>
</comment>
<name>A0ABT3LIN8_9PSED</name>
<evidence type="ECO:0000313" key="3">
    <source>
        <dbReference type="Proteomes" id="UP001142690"/>
    </source>
</evidence>
<dbReference type="Proteomes" id="UP001142690">
    <property type="component" value="Unassembled WGS sequence"/>
</dbReference>
<reference evidence="2" key="1">
    <citation type="submission" date="2021-08" db="EMBL/GenBank/DDBJ databases">
        <title>Characterization of Pseudomonas fragariae.</title>
        <authorList>
            <person name="Carvalho R."/>
            <person name="Marin M."/>
        </authorList>
    </citation>
    <scope>NUCLEOTIDE SEQUENCE</scope>
    <source>
        <strain evidence="2">17</strain>
    </source>
</reference>
<accession>A0ABT3LIN8</accession>
<dbReference type="Pfam" id="PF12873">
    <property type="entry name" value="DUF3825"/>
    <property type="match status" value="1"/>
</dbReference>
<gene>
    <name evidence="2" type="ORF">K7K06_09965</name>
</gene>